<gene>
    <name evidence="1" type="ORF">O181_125592</name>
</gene>
<dbReference type="InterPro" id="IPR036397">
    <property type="entry name" value="RNaseH_sf"/>
</dbReference>
<keyword evidence="2" id="KW-1185">Reference proteome</keyword>
<evidence type="ECO:0008006" key="3">
    <source>
        <dbReference type="Google" id="ProtNLM"/>
    </source>
</evidence>
<sequence>METSPWIMGCHHLIFMEENAPIHTANLRNQCHKQNCINKMKCPAHSPDLKPIEKIWKKNEEFNLKIIPAPICARIAGFNSIRMGGCALGVIGRLTLVNAMPNGGPTSY</sequence>
<proteinExistence type="predicted"/>
<comment type="caution">
    <text evidence="1">The sequence shown here is derived from an EMBL/GenBank/DDBJ whole genome shotgun (WGS) entry which is preliminary data.</text>
</comment>
<dbReference type="Proteomes" id="UP000765509">
    <property type="component" value="Unassembled WGS sequence"/>
</dbReference>
<dbReference type="AlphaFoldDB" id="A0A9Q3Q7M1"/>
<dbReference type="GO" id="GO:0003676">
    <property type="term" value="F:nucleic acid binding"/>
    <property type="evidence" value="ECO:0007669"/>
    <property type="project" value="InterPro"/>
</dbReference>
<reference evidence="1" key="1">
    <citation type="submission" date="2021-03" db="EMBL/GenBank/DDBJ databases">
        <title>Draft genome sequence of rust myrtle Austropuccinia psidii MF-1, a brazilian biotype.</title>
        <authorList>
            <person name="Quecine M.C."/>
            <person name="Pachon D.M.R."/>
            <person name="Bonatelli M.L."/>
            <person name="Correr F.H."/>
            <person name="Franceschini L.M."/>
            <person name="Leite T.F."/>
            <person name="Margarido G.R.A."/>
            <person name="Almeida C.A."/>
            <person name="Ferrarezi J.A."/>
            <person name="Labate C.A."/>
        </authorList>
    </citation>
    <scope>NUCLEOTIDE SEQUENCE</scope>
    <source>
        <strain evidence="1">MF-1</strain>
    </source>
</reference>
<protein>
    <recommendedName>
        <fullName evidence="3">Tc1-like transposase DDE domain-containing protein</fullName>
    </recommendedName>
</protein>
<evidence type="ECO:0000313" key="2">
    <source>
        <dbReference type="Proteomes" id="UP000765509"/>
    </source>
</evidence>
<organism evidence="1 2">
    <name type="scientific">Austropuccinia psidii MF-1</name>
    <dbReference type="NCBI Taxonomy" id="1389203"/>
    <lineage>
        <taxon>Eukaryota</taxon>
        <taxon>Fungi</taxon>
        <taxon>Dikarya</taxon>
        <taxon>Basidiomycota</taxon>
        <taxon>Pucciniomycotina</taxon>
        <taxon>Pucciniomycetes</taxon>
        <taxon>Pucciniales</taxon>
        <taxon>Sphaerophragmiaceae</taxon>
        <taxon>Austropuccinia</taxon>
    </lineage>
</organism>
<dbReference type="Gene3D" id="3.30.420.10">
    <property type="entry name" value="Ribonuclease H-like superfamily/Ribonuclease H"/>
    <property type="match status" value="1"/>
</dbReference>
<accession>A0A9Q3Q7M1</accession>
<name>A0A9Q3Q7M1_9BASI</name>
<dbReference type="EMBL" id="AVOT02122231">
    <property type="protein sequence ID" value="MBW0585877.1"/>
    <property type="molecule type" value="Genomic_DNA"/>
</dbReference>
<dbReference type="OrthoDB" id="10017160at2759"/>
<evidence type="ECO:0000313" key="1">
    <source>
        <dbReference type="EMBL" id="MBW0585877.1"/>
    </source>
</evidence>